<evidence type="ECO:0000256" key="7">
    <source>
        <dbReference type="ARBA" id="ARBA00032572"/>
    </source>
</evidence>
<dbReference type="Gene3D" id="3.40.50.1820">
    <property type="entry name" value="alpha/beta hydrolase"/>
    <property type="match status" value="1"/>
</dbReference>
<evidence type="ECO:0000256" key="1">
    <source>
        <dbReference type="ARBA" id="ARBA00000697"/>
    </source>
</evidence>
<dbReference type="InterPro" id="IPR006311">
    <property type="entry name" value="TAT_signal"/>
</dbReference>
<organism evidence="10 11">
    <name type="scientific">Gordonia oryzae</name>
    <dbReference type="NCBI Taxonomy" id="2487349"/>
    <lineage>
        <taxon>Bacteria</taxon>
        <taxon>Bacillati</taxon>
        <taxon>Actinomycetota</taxon>
        <taxon>Actinomycetes</taxon>
        <taxon>Mycobacteriales</taxon>
        <taxon>Gordoniaceae</taxon>
        <taxon>Gordonia</taxon>
    </lineage>
</organism>
<dbReference type="PANTHER" id="PTHR48098">
    <property type="entry name" value="ENTEROCHELIN ESTERASE-RELATED"/>
    <property type="match status" value="1"/>
</dbReference>
<dbReference type="InterPro" id="IPR029058">
    <property type="entry name" value="AB_hydrolase_fold"/>
</dbReference>
<keyword evidence="6" id="KW-0012">Acyltransferase</keyword>
<keyword evidence="5" id="KW-0808">Transferase</keyword>
<dbReference type="EMBL" id="RKMH01000015">
    <property type="protein sequence ID" value="RPA57654.1"/>
    <property type="molecule type" value="Genomic_DNA"/>
</dbReference>
<dbReference type="GO" id="GO:0004144">
    <property type="term" value="F:diacylglycerol O-acyltransferase activity"/>
    <property type="evidence" value="ECO:0007669"/>
    <property type="project" value="UniProtKB-EC"/>
</dbReference>
<evidence type="ECO:0000256" key="6">
    <source>
        <dbReference type="ARBA" id="ARBA00023315"/>
    </source>
</evidence>
<dbReference type="Pfam" id="PF00756">
    <property type="entry name" value="Esterase"/>
    <property type="match status" value="1"/>
</dbReference>
<evidence type="ECO:0000256" key="3">
    <source>
        <dbReference type="ARBA" id="ARBA00012820"/>
    </source>
</evidence>
<dbReference type="EC" id="2.3.1.122" evidence="3"/>
<dbReference type="AlphaFoldDB" id="A0A3N4GXE9"/>
<protein>
    <recommendedName>
        <fullName evidence="7">Acyl-CoA:diacylglycerol acyltransferase</fullName>
        <ecNumber evidence="3">2.3.1.122</ecNumber>
        <ecNumber evidence="4">2.3.1.20</ecNumber>
    </recommendedName>
</protein>
<feature type="signal peptide" evidence="9">
    <location>
        <begin position="1"/>
        <end position="31"/>
    </location>
</feature>
<evidence type="ECO:0000256" key="5">
    <source>
        <dbReference type="ARBA" id="ARBA00022679"/>
    </source>
</evidence>
<dbReference type="OrthoDB" id="4510758at2"/>
<name>A0A3N4GXE9_9ACTN</name>
<dbReference type="EC" id="2.3.1.20" evidence="4"/>
<gene>
    <name evidence="10" type="ORF">EF294_17865</name>
</gene>
<dbReference type="Proteomes" id="UP000267536">
    <property type="component" value="Unassembled WGS sequence"/>
</dbReference>
<evidence type="ECO:0000256" key="8">
    <source>
        <dbReference type="ARBA" id="ARBA00048109"/>
    </source>
</evidence>
<sequence>MTRRARRGLLIAVLAIAALLVPAGVAPDAHAAGHMVSAGSPSEKLTTIVVHSDAMDRDIPLTVIKPRDPSQARGVLYLLNGAGGGEDSASWLARTDIESFFADKNVYVVIPEQGAYSYYTDWIRRDPTLGVNKWSTFLGSELPAVIDSTYRTSGRNAIGGISSSGTSVLNLAIAHRGLYRAAASYSGCASTSDPLGQQYIKLVVDGRGGGNTVNMWGPDNGPRWRANDPVINAGKLRGTALYISNSSGLPGPHDTPQAVRDPIALTNQVVLGGGIEVATSICTQQLLGRLNRLRIPYTADVGAPGTHSWGYWQDQLHRSWPFFRRAIGG</sequence>
<comment type="caution">
    <text evidence="10">The sequence shown here is derived from an EMBL/GenBank/DDBJ whole genome shotgun (WGS) entry which is preliminary data.</text>
</comment>
<keyword evidence="11" id="KW-1185">Reference proteome</keyword>
<dbReference type="GO" id="GO:0050348">
    <property type="term" value="F:trehalose O-mycolyltransferase activity"/>
    <property type="evidence" value="ECO:0007669"/>
    <property type="project" value="UniProtKB-EC"/>
</dbReference>
<comment type="catalytic activity">
    <reaction evidence="1">
        <text>2 alpha,alpha'-trehalose 6-mycolate = alpha,alpha'-trehalose 6,6'-bismycolate + alpha,alpha-trehalose</text>
        <dbReference type="Rhea" id="RHEA:23472"/>
        <dbReference type="ChEBI" id="CHEBI:16551"/>
        <dbReference type="ChEBI" id="CHEBI:18195"/>
        <dbReference type="ChEBI" id="CHEBI:18234"/>
        <dbReference type="EC" id="2.3.1.122"/>
    </reaction>
</comment>
<dbReference type="SUPFAM" id="SSF53474">
    <property type="entry name" value="alpha/beta-Hydrolases"/>
    <property type="match status" value="1"/>
</dbReference>
<evidence type="ECO:0000256" key="4">
    <source>
        <dbReference type="ARBA" id="ARBA00013244"/>
    </source>
</evidence>
<dbReference type="InterPro" id="IPR050583">
    <property type="entry name" value="Mycobacterial_A85_antigen"/>
</dbReference>
<keyword evidence="9" id="KW-0732">Signal</keyword>
<comment type="similarity">
    <text evidence="2">Belongs to the mycobacterial A85 antigen family.</text>
</comment>
<feature type="chain" id="PRO_5018179783" description="Acyl-CoA:diacylglycerol acyltransferase" evidence="9">
    <location>
        <begin position="32"/>
        <end position="329"/>
    </location>
</feature>
<proteinExistence type="inferred from homology"/>
<evidence type="ECO:0000256" key="2">
    <source>
        <dbReference type="ARBA" id="ARBA00005874"/>
    </source>
</evidence>
<accession>A0A3N4GXE9</accession>
<evidence type="ECO:0000313" key="11">
    <source>
        <dbReference type="Proteomes" id="UP000267536"/>
    </source>
</evidence>
<reference evidence="10 11" key="1">
    <citation type="submission" date="2018-11" db="EMBL/GenBank/DDBJ databases">
        <title>Draft genome sequence of Gordonia sp. RS15-1S isolated from rice stems.</title>
        <authorList>
            <person name="Muangham S."/>
        </authorList>
    </citation>
    <scope>NUCLEOTIDE SEQUENCE [LARGE SCALE GENOMIC DNA]</scope>
    <source>
        <strain evidence="10 11">RS15-1S</strain>
    </source>
</reference>
<dbReference type="PANTHER" id="PTHR48098:SF1">
    <property type="entry name" value="DIACYLGLYCEROL ACYLTRANSFERASE_MYCOLYLTRANSFERASE AG85A"/>
    <property type="match status" value="1"/>
</dbReference>
<evidence type="ECO:0000256" key="9">
    <source>
        <dbReference type="SAM" id="SignalP"/>
    </source>
</evidence>
<dbReference type="RefSeq" id="WP_123932279.1">
    <property type="nucleotide sequence ID" value="NZ_JBPSDP010000016.1"/>
</dbReference>
<evidence type="ECO:0000313" key="10">
    <source>
        <dbReference type="EMBL" id="RPA57654.1"/>
    </source>
</evidence>
<dbReference type="PROSITE" id="PS51318">
    <property type="entry name" value="TAT"/>
    <property type="match status" value="1"/>
</dbReference>
<comment type="catalytic activity">
    <reaction evidence="8">
        <text>an acyl-CoA + a 1,2-diacyl-sn-glycerol = a triacyl-sn-glycerol + CoA</text>
        <dbReference type="Rhea" id="RHEA:10868"/>
        <dbReference type="ChEBI" id="CHEBI:17815"/>
        <dbReference type="ChEBI" id="CHEBI:57287"/>
        <dbReference type="ChEBI" id="CHEBI:58342"/>
        <dbReference type="ChEBI" id="CHEBI:64615"/>
        <dbReference type="EC" id="2.3.1.20"/>
    </reaction>
</comment>
<dbReference type="InterPro" id="IPR000801">
    <property type="entry name" value="Esterase-like"/>
</dbReference>